<comment type="caution">
    <text evidence="1">The sequence shown here is derived from an EMBL/GenBank/DDBJ whole genome shotgun (WGS) entry which is preliminary data.</text>
</comment>
<organism evidence="1 2">
    <name type="scientific">Trichonephila inaurata madagascariensis</name>
    <dbReference type="NCBI Taxonomy" id="2747483"/>
    <lineage>
        <taxon>Eukaryota</taxon>
        <taxon>Metazoa</taxon>
        <taxon>Ecdysozoa</taxon>
        <taxon>Arthropoda</taxon>
        <taxon>Chelicerata</taxon>
        <taxon>Arachnida</taxon>
        <taxon>Araneae</taxon>
        <taxon>Araneomorphae</taxon>
        <taxon>Entelegynae</taxon>
        <taxon>Araneoidea</taxon>
        <taxon>Nephilidae</taxon>
        <taxon>Trichonephila</taxon>
        <taxon>Trichonephila inaurata</taxon>
    </lineage>
</organism>
<feature type="non-terminal residue" evidence="1">
    <location>
        <position position="1"/>
    </location>
</feature>
<proteinExistence type="predicted"/>
<evidence type="ECO:0000313" key="1">
    <source>
        <dbReference type="EMBL" id="GFY57933.1"/>
    </source>
</evidence>
<dbReference type="EMBL" id="BMAV01011818">
    <property type="protein sequence ID" value="GFY57933.1"/>
    <property type="molecule type" value="Genomic_DNA"/>
</dbReference>
<gene>
    <name evidence="1" type="ORF">TNIN_138091</name>
</gene>
<protein>
    <submittedName>
        <fullName evidence="1">Uncharacterized protein</fullName>
    </submittedName>
</protein>
<dbReference type="AlphaFoldDB" id="A0A8X7C8Q5"/>
<evidence type="ECO:0000313" key="2">
    <source>
        <dbReference type="Proteomes" id="UP000886998"/>
    </source>
</evidence>
<dbReference type="Proteomes" id="UP000886998">
    <property type="component" value="Unassembled WGS sequence"/>
</dbReference>
<keyword evidence="2" id="KW-1185">Reference proteome</keyword>
<reference evidence="1" key="1">
    <citation type="submission" date="2020-08" db="EMBL/GenBank/DDBJ databases">
        <title>Multicomponent nature underlies the extraordinary mechanical properties of spider dragline silk.</title>
        <authorList>
            <person name="Kono N."/>
            <person name="Nakamura H."/>
            <person name="Mori M."/>
            <person name="Yoshida Y."/>
            <person name="Ohtoshi R."/>
            <person name="Malay A.D."/>
            <person name="Moran D.A.P."/>
            <person name="Tomita M."/>
            <person name="Numata K."/>
            <person name="Arakawa K."/>
        </authorList>
    </citation>
    <scope>NUCLEOTIDE SEQUENCE</scope>
</reference>
<name>A0A8X7C8Q5_9ARAC</name>
<sequence>MISTSSRHADQMRILKMRVGMKRSVSLQYLKPCPGTFGVHRHGVDPCGSRHARNKVSGELSAGQFGGGHYIPDWDLRILGLFAFGTWNDLHLQLHNLCGFHHRTQRWGHNALCTET</sequence>
<accession>A0A8X7C8Q5</accession>